<keyword evidence="5" id="KW-0698">rRNA processing</keyword>
<dbReference type="FunFam" id="2.40.50.100:FF:000073">
    <property type="entry name" value="Putative Exosome complex component RRP40"/>
    <property type="match status" value="1"/>
</dbReference>
<dbReference type="InterPro" id="IPR004088">
    <property type="entry name" value="KH_dom_type_1"/>
</dbReference>
<evidence type="ECO:0000256" key="5">
    <source>
        <dbReference type="ARBA" id="ARBA00022552"/>
    </source>
</evidence>
<dbReference type="InterPro" id="IPR049469">
    <property type="entry name" value="RRP40_KH-I"/>
</dbReference>
<comment type="similarity">
    <text evidence="3">Belongs to the RRP40 family.</text>
</comment>
<dbReference type="Pfam" id="PF15985">
    <property type="entry name" value="KH_6"/>
    <property type="match status" value="1"/>
</dbReference>
<dbReference type="Gene3D" id="3.30.1370.10">
    <property type="entry name" value="K Homology domain, type 1"/>
    <property type="match status" value="1"/>
</dbReference>
<accession>A0A8H3FFH9</accession>
<evidence type="ECO:0000256" key="3">
    <source>
        <dbReference type="ARBA" id="ARBA00007841"/>
    </source>
</evidence>
<dbReference type="PANTHER" id="PTHR21321">
    <property type="entry name" value="PNAS-3 RELATED"/>
    <property type="match status" value="1"/>
</dbReference>
<dbReference type="GO" id="GO:0034475">
    <property type="term" value="P:U4 snRNA 3'-end processing"/>
    <property type="evidence" value="ECO:0007669"/>
    <property type="project" value="TreeGrafter"/>
</dbReference>
<dbReference type="Pfam" id="PF21262">
    <property type="entry name" value="RRP40_S1"/>
    <property type="match status" value="1"/>
</dbReference>
<keyword evidence="6" id="KW-0271">Exosome</keyword>
<keyword evidence="8" id="KW-0539">Nucleus</keyword>
<dbReference type="OrthoDB" id="340500at2759"/>
<keyword evidence="7" id="KW-0694">RNA-binding</keyword>
<keyword evidence="13" id="KW-1185">Reference proteome</keyword>
<gene>
    <name evidence="12" type="primary">RRP40</name>
    <name evidence="12" type="ORF">ALECFALPRED_001878</name>
</gene>
<evidence type="ECO:0000313" key="12">
    <source>
        <dbReference type="EMBL" id="CAF9921797.1"/>
    </source>
</evidence>
<dbReference type="GO" id="GO:0071035">
    <property type="term" value="P:nuclear polyadenylation-dependent rRNA catabolic process"/>
    <property type="evidence" value="ECO:0007669"/>
    <property type="project" value="TreeGrafter"/>
</dbReference>
<evidence type="ECO:0000256" key="2">
    <source>
        <dbReference type="ARBA" id="ARBA00004604"/>
    </source>
</evidence>
<sequence length="244" mass="26139">MATQTIVLPGEAISSDVLPIPSNPSLALKLGPGLRHTPPSTITSVLAGTLCIDQRKNAIWVENNSGRYVPQPNDLILATVHHSSTDWYHCAITPHTTLAQLPQLAFEGATKKTRPQLNSGSLVYARVLSASKHSDPELVCYNPSTGKSEGMGELKGGMVFDVSLGMARRLLLARQREEGGIAVLEEVAEKVAFEVAVGRNGKVWVKSGGVKETLLVGRALQETDSEGLGVQEQGKLVKKLLRGM</sequence>
<comment type="caution">
    <text evidence="12">The sequence shown here is derived from an EMBL/GenBank/DDBJ whole genome shotgun (WGS) entry which is preliminary data.</text>
</comment>
<evidence type="ECO:0000259" key="11">
    <source>
        <dbReference type="Pfam" id="PF18311"/>
    </source>
</evidence>
<dbReference type="FunFam" id="2.40.50.140:FF:000112">
    <property type="entry name" value="Exosome complex component RRP40"/>
    <property type="match status" value="1"/>
</dbReference>
<evidence type="ECO:0000256" key="1">
    <source>
        <dbReference type="ARBA" id="ARBA00004496"/>
    </source>
</evidence>
<dbReference type="Gene3D" id="2.40.50.100">
    <property type="match status" value="1"/>
</dbReference>
<dbReference type="FunFam" id="3.30.1370.10:FF:000038">
    <property type="entry name" value="exosome complex component RRP40"/>
    <property type="match status" value="1"/>
</dbReference>
<dbReference type="InterPro" id="IPR026699">
    <property type="entry name" value="Exosome_RNA_bind1/RRP40/RRP4"/>
</dbReference>
<evidence type="ECO:0000313" key="13">
    <source>
        <dbReference type="Proteomes" id="UP000664203"/>
    </source>
</evidence>
<proteinExistence type="inferred from homology"/>
<evidence type="ECO:0000256" key="7">
    <source>
        <dbReference type="ARBA" id="ARBA00022884"/>
    </source>
</evidence>
<dbReference type="EMBL" id="CAJPDR010000149">
    <property type="protein sequence ID" value="CAF9921797.1"/>
    <property type="molecule type" value="Genomic_DNA"/>
</dbReference>
<dbReference type="CDD" id="cd22526">
    <property type="entry name" value="KH-I_Rrp40"/>
    <property type="match status" value="1"/>
</dbReference>
<feature type="domain" description="K Homology" evidence="10">
    <location>
        <begin position="157"/>
        <end position="208"/>
    </location>
</feature>
<dbReference type="GO" id="GO:0000467">
    <property type="term" value="P:exonucleolytic trimming to generate mature 3'-end of 5.8S rRNA from tricistronic rRNA transcript (SSU-rRNA, 5.8S rRNA, LSU-rRNA)"/>
    <property type="evidence" value="ECO:0007669"/>
    <property type="project" value="TreeGrafter"/>
</dbReference>
<dbReference type="SUPFAM" id="SSF50249">
    <property type="entry name" value="Nucleic acid-binding proteins"/>
    <property type="match status" value="1"/>
</dbReference>
<evidence type="ECO:0000256" key="9">
    <source>
        <dbReference type="ARBA" id="ARBA00030615"/>
    </source>
</evidence>
<protein>
    <recommendedName>
        <fullName evidence="9">Ribosomal RNA-processing protein 40</fullName>
    </recommendedName>
</protein>
<evidence type="ECO:0000256" key="8">
    <source>
        <dbReference type="ARBA" id="ARBA00023242"/>
    </source>
</evidence>
<keyword evidence="4" id="KW-0963">Cytoplasm</keyword>
<dbReference type="PANTHER" id="PTHR21321:SF1">
    <property type="entry name" value="EXOSOME COMPLEX COMPONENT RRP40"/>
    <property type="match status" value="1"/>
</dbReference>
<comment type="subcellular location">
    <subcellularLocation>
        <location evidence="1">Cytoplasm</location>
    </subcellularLocation>
    <subcellularLocation>
        <location evidence="2">Nucleus</location>
        <location evidence="2">Nucleolus</location>
    </subcellularLocation>
</comment>
<dbReference type="GO" id="GO:0005730">
    <property type="term" value="C:nucleolus"/>
    <property type="evidence" value="ECO:0007669"/>
    <property type="project" value="UniProtKB-SubCell"/>
</dbReference>
<dbReference type="InterPro" id="IPR012340">
    <property type="entry name" value="NA-bd_OB-fold"/>
</dbReference>
<dbReference type="SUPFAM" id="SSF54791">
    <property type="entry name" value="Eukaryotic type KH-domain (KH-domain type I)"/>
    <property type="match status" value="1"/>
</dbReference>
<dbReference type="AlphaFoldDB" id="A0A8H3FFH9"/>
<dbReference type="InterPro" id="IPR036612">
    <property type="entry name" value="KH_dom_type_1_sf"/>
</dbReference>
<dbReference type="Proteomes" id="UP000664203">
    <property type="component" value="Unassembled WGS sequence"/>
</dbReference>
<feature type="domain" description="Exosome complex exonuclease Rrp40 N-terminal" evidence="11">
    <location>
        <begin position="28"/>
        <end position="67"/>
    </location>
</feature>
<dbReference type="GO" id="GO:0071051">
    <property type="term" value="P:poly(A)-dependent snoRNA 3'-end processing"/>
    <property type="evidence" value="ECO:0007669"/>
    <property type="project" value="TreeGrafter"/>
</dbReference>
<evidence type="ECO:0000259" key="10">
    <source>
        <dbReference type="Pfam" id="PF15985"/>
    </source>
</evidence>
<dbReference type="CDD" id="cd05790">
    <property type="entry name" value="S1_Rrp40"/>
    <property type="match status" value="1"/>
</dbReference>
<dbReference type="InterPro" id="IPR041054">
    <property type="entry name" value="Rrp40_N_euk"/>
</dbReference>
<dbReference type="GO" id="GO:0003723">
    <property type="term" value="F:RNA binding"/>
    <property type="evidence" value="ECO:0007669"/>
    <property type="project" value="UniProtKB-KW"/>
</dbReference>
<dbReference type="InterPro" id="IPR037319">
    <property type="entry name" value="Rrp40_S1"/>
</dbReference>
<dbReference type="Gene3D" id="2.40.50.140">
    <property type="entry name" value="Nucleic acid-binding proteins"/>
    <property type="match status" value="1"/>
</dbReference>
<reference evidence="12" key="1">
    <citation type="submission" date="2021-03" db="EMBL/GenBank/DDBJ databases">
        <authorList>
            <person name="Tagirdzhanova G."/>
        </authorList>
    </citation>
    <scope>NUCLEOTIDE SEQUENCE</scope>
</reference>
<evidence type="ECO:0000256" key="6">
    <source>
        <dbReference type="ARBA" id="ARBA00022835"/>
    </source>
</evidence>
<dbReference type="GO" id="GO:0000177">
    <property type="term" value="C:cytoplasmic exosome (RNase complex)"/>
    <property type="evidence" value="ECO:0007669"/>
    <property type="project" value="TreeGrafter"/>
</dbReference>
<dbReference type="GO" id="GO:0071034">
    <property type="term" value="P:CUT catabolic process"/>
    <property type="evidence" value="ECO:0007669"/>
    <property type="project" value="TreeGrafter"/>
</dbReference>
<dbReference type="Pfam" id="PF18311">
    <property type="entry name" value="Rrp40_N"/>
    <property type="match status" value="1"/>
</dbReference>
<organism evidence="12 13">
    <name type="scientific">Alectoria fallacina</name>
    <dbReference type="NCBI Taxonomy" id="1903189"/>
    <lineage>
        <taxon>Eukaryota</taxon>
        <taxon>Fungi</taxon>
        <taxon>Dikarya</taxon>
        <taxon>Ascomycota</taxon>
        <taxon>Pezizomycotina</taxon>
        <taxon>Lecanoromycetes</taxon>
        <taxon>OSLEUM clade</taxon>
        <taxon>Lecanoromycetidae</taxon>
        <taxon>Lecanorales</taxon>
        <taxon>Lecanorineae</taxon>
        <taxon>Parmeliaceae</taxon>
        <taxon>Alectoria</taxon>
    </lineage>
</organism>
<dbReference type="GO" id="GO:0000176">
    <property type="term" value="C:nuclear exosome (RNase complex)"/>
    <property type="evidence" value="ECO:0007669"/>
    <property type="project" value="TreeGrafter"/>
</dbReference>
<dbReference type="GO" id="GO:0010468">
    <property type="term" value="P:regulation of gene expression"/>
    <property type="evidence" value="ECO:0007669"/>
    <property type="project" value="UniProtKB-ARBA"/>
</dbReference>
<evidence type="ECO:0000256" key="4">
    <source>
        <dbReference type="ARBA" id="ARBA00022490"/>
    </source>
</evidence>
<dbReference type="GO" id="GO:0071038">
    <property type="term" value="P:TRAMP-dependent tRNA surveillance pathway"/>
    <property type="evidence" value="ECO:0007669"/>
    <property type="project" value="TreeGrafter"/>
</dbReference>
<name>A0A8H3FFH9_9LECA</name>